<dbReference type="InterPro" id="IPR036280">
    <property type="entry name" value="Multihaem_cyt_sf"/>
</dbReference>
<feature type="region of interest" description="Disordered" evidence="1">
    <location>
        <begin position="34"/>
        <end position="53"/>
    </location>
</feature>
<protein>
    <submittedName>
        <fullName evidence="2">Uncharacterized protein</fullName>
    </submittedName>
</protein>
<dbReference type="AlphaFoldDB" id="A0A2K8L762"/>
<dbReference type="OrthoDB" id="5297160at2"/>
<proteinExistence type="predicted"/>
<evidence type="ECO:0000313" key="2">
    <source>
        <dbReference type="EMBL" id="ATX80106.1"/>
    </source>
</evidence>
<keyword evidence="3" id="KW-1185">Reference proteome</keyword>
<dbReference type="Proteomes" id="UP000231701">
    <property type="component" value="Chromosome"/>
</dbReference>
<organism evidence="2 3">
    <name type="scientific">Mariprofundus aestuarium</name>
    <dbReference type="NCBI Taxonomy" id="1921086"/>
    <lineage>
        <taxon>Bacteria</taxon>
        <taxon>Pseudomonadati</taxon>
        <taxon>Pseudomonadota</taxon>
        <taxon>Candidatius Mariprofundia</taxon>
        <taxon>Mariprofundales</taxon>
        <taxon>Mariprofundaceae</taxon>
        <taxon>Mariprofundus</taxon>
    </lineage>
</organism>
<sequence>MANQQKNAWKPGKRDMLFLGVVAAVVLTLVLGSGERKTTPVPSDSTHRTSSSKAQCLTCHGQEGVRPQPKGHIQSGQCFQCHLQPDGWSGAAPK</sequence>
<dbReference type="EMBL" id="CP018799">
    <property type="protein sequence ID" value="ATX80106.1"/>
    <property type="molecule type" value="Genomic_DNA"/>
</dbReference>
<accession>A0A2K8L762</accession>
<feature type="compositionally biased region" description="Polar residues" evidence="1">
    <location>
        <begin position="40"/>
        <end position="53"/>
    </location>
</feature>
<dbReference type="KEGG" id="maes:Ga0123461_1693"/>
<dbReference type="RefSeq" id="WP_100277920.1">
    <property type="nucleotide sequence ID" value="NZ_CP018799.1"/>
</dbReference>
<evidence type="ECO:0000313" key="3">
    <source>
        <dbReference type="Proteomes" id="UP000231701"/>
    </source>
</evidence>
<reference evidence="2 3" key="1">
    <citation type="submission" date="2016-12" db="EMBL/GenBank/DDBJ databases">
        <title>Isolation and genomic insights into novel planktonic Zetaproteobacteria from stratified waters of the Chesapeake Bay.</title>
        <authorList>
            <person name="McAllister S.M."/>
            <person name="Kato S."/>
            <person name="Chan C.S."/>
            <person name="Chiu B.K."/>
            <person name="Field E.K."/>
        </authorList>
    </citation>
    <scope>NUCLEOTIDE SEQUENCE [LARGE SCALE GENOMIC DNA]</scope>
    <source>
        <strain evidence="2 3">CP-5</strain>
    </source>
</reference>
<dbReference type="SUPFAM" id="SSF48695">
    <property type="entry name" value="Multiheme cytochromes"/>
    <property type="match status" value="1"/>
</dbReference>
<gene>
    <name evidence="2" type="ORF">Ga0123461_1693</name>
</gene>
<name>A0A2K8L762_MARES</name>
<evidence type="ECO:0000256" key="1">
    <source>
        <dbReference type="SAM" id="MobiDB-lite"/>
    </source>
</evidence>